<keyword evidence="2" id="KW-0964">Secreted</keyword>
<keyword evidence="4" id="KW-0732">Signal</keyword>
<dbReference type="PROSITE" id="PS50026">
    <property type="entry name" value="EGF_3"/>
    <property type="match status" value="5"/>
</dbReference>
<evidence type="ECO:0000256" key="6">
    <source>
        <dbReference type="ARBA" id="ARBA00023157"/>
    </source>
</evidence>
<dbReference type="SMART" id="SM00282">
    <property type="entry name" value="LamG"/>
    <property type="match status" value="1"/>
</dbReference>
<dbReference type="InterPro" id="IPR018097">
    <property type="entry name" value="EGF_Ca-bd_CS"/>
</dbReference>
<dbReference type="InterPro" id="IPR001791">
    <property type="entry name" value="Laminin_G"/>
</dbReference>
<sequence length="406" mass="44364">VNCTKDIDECQSDPCQHNSTCNNIFKDGFKCNCTPGYNGILCETEINECIAYSPCKNRGSCRDKVADYDCTCPAPVASRPNFGGKNCTTFLRGCEGPRRCWNGNCIPKLVNETQDSHSFDCDCYPGYTGPYCAQSTDISFRHNHTDYIKIPMNSSSFNLSLRFQTTVSTGVLVLWRMSASSFVSVEMSDGKVLLRYKEDTGFRSCTLNTRSPVNSSEHHQLNLVVSQNIILSLPGNNCTSTACSSQACLTSFSFSGIQPPASSQLYIGSGSVAEVIDPAMPSGFVGCMEDVLINDQLYYPGKPNGQYFVSPGCSRTPQCVEDSCSRHGFCEDLWDSYVCHCYRPYYGINCENDNCASSPCLNGGVCVDGLATFTCTCPRGFTGSIRRVGGGGAASFEIFIFLTIIW</sequence>
<dbReference type="InterPro" id="IPR001881">
    <property type="entry name" value="EGF-like_Ca-bd_dom"/>
</dbReference>
<dbReference type="PROSITE" id="PS01187">
    <property type="entry name" value="EGF_CA"/>
    <property type="match status" value="2"/>
</dbReference>
<dbReference type="PROSITE" id="PS00022">
    <property type="entry name" value="EGF_1"/>
    <property type="match status" value="2"/>
</dbReference>
<dbReference type="Gene3D" id="2.60.120.200">
    <property type="match status" value="1"/>
</dbReference>
<keyword evidence="6 8" id="KW-1015">Disulfide bond</keyword>
<evidence type="ECO:0000256" key="2">
    <source>
        <dbReference type="ARBA" id="ARBA00022525"/>
    </source>
</evidence>
<name>A0A8S3ZF18_9EUPU</name>
<feature type="non-terminal residue" evidence="11">
    <location>
        <position position="406"/>
    </location>
</feature>
<keyword evidence="7" id="KW-0325">Glycoprotein</keyword>
<evidence type="ECO:0000259" key="9">
    <source>
        <dbReference type="PROSITE" id="PS50025"/>
    </source>
</evidence>
<feature type="disulfide bond" evidence="8">
    <location>
        <begin position="33"/>
        <end position="42"/>
    </location>
</feature>
<feature type="domain" description="EGF-like" evidence="10">
    <location>
        <begin position="351"/>
        <end position="387"/>
    </location>
</feature>
<comment type="caution">
    <text evidence="11">The sequence shown here is derived from an EMBL/GenBank/DDBJ whole genome shotgun (WGS) entry which is preliminary data.</text>
</comment>
<dbReference type="SUPFAM" id="SSF57196">
    <property type="entry name" value="EGF/Laminin"/>
    <property type="match status" value="4"/>
</dbReference>
<dbReference type="CDD" id="cd00110">
    <property type="entry name" value="LamG"/>
    <property type="match status" value="1"/>
</dbReference>
<gene>
    <name evidence="11" type="ORF">CUNI_LOCUS11129</name>
</gene>
<dbReference type="Pfam" id="PF12661">
    <property type="entry name" value="hEGF"/>
    <property type="match status" value="1"/>
</dbReference>
<dbReference type="InterPro" id="IPR000152">
    <property type="entry name" value="EGF-type_Asp/Asn_hydroxyl_site"/>
</dbReference>
<dbReference type="SMART" id="SM00179">
    <property type="entry name" value="EGF_CA"/>
    <property type="match status" value="4"/>
</dbReference>
<evidence type="ECO:0000256" key="4">
    <source>
        <dbReference type="ARBA" id="ARBA00022729"/>
    </source>
</evidence>
<dbReference type="Pfam" id="PF02210">
    <property type="entry name" value="Laminin_G_2"/>
    <property type="match status" value="1"/>
</dbReference>
<dbReference type="SUPFAM" id="SSF49899">
    <property type="entry name" value="Concanavalin A-like lectins/glucanases"/>
    <property type="match status" value="1"/>
</dbReference>
<dbReference type="SMART" id="SM00181">
    <property type="entry name" value="EGF"/>
    <property type="match status" value="5"/>
</dbReference>
<evidence type="ECO:0000256" key="8">
    <source>
        <dbReference type="PROSITE-ProRule" id="PRU00076"/>
    </source>
</evidence>
<dbReference type="InterPro" id="IPR013320">
    <property type="entry name" value="ConA-like_dom_sf"/>
</dbReference>
<dbReference type="InterPro" id="IPR000742">
    <property type="entry name" value="EGF"/>
</dbReference>
<dbReference type="Proteomes" id="UP000678393">
    <property type="component" value="Unassembled WGS sequence"/>
</dbReference>
<dbReference type="PROSITE" id="PS00010">
    <property type="entry name" value="ASX_HYDROXYL"/>
    <property type="match status" value="2"/>
</dbReference>
<dbReference type="FunFam" id="2.10.25.10:FF:000143">
    <property type="entry name" value="Protein crumbs 1"/>
    <property type="match status" value="1"/>
</dbReference>
<comment type="caution">
    <text evidence="8">Lacks conserved residue(s) required for the propagation of feature annotation.</text>
</comment>
<evidence type="ECO:0000259" key="10">
    <source>
        <dbReference type="PROSITE" id="PS50026"/>
    </source>
</evidence>
<dbReference type="EMBL" id="CAJHNH020002101">
    <property type="protein sequence ID" value="CAG5125571.1"/>
    <property type="molecule type" value="Genomic_DNA"/>
</dbReference>
<dbReference type="GO" id="GO:0005509">
    <property type="term" value="F:calcium ion binding"/>
    <property type="evidence" value="ECO:0007669"/>
    <property type="project" value="InterPro"/>
</dbReference>
<evidence type="ECO:0000256" key="5">
    <source>
        <dbReference type="ARBA" id="ARBA00022737"/>
    </source>
</evidence>
<feature type="domain" description="EGF-like" evidence="10">
    <location>
        <begin position="315"/>
        <end position="348"/>
    </location>
</feature>
<comment type="subcellular location">
    <subcellularLocation>
        <location evidence="1">Secreted</location>
    </subcellularLocation>
</comment>
<feature type="domain" description="Laminin G" evidence="9">
    <location>
        <begin position="137"/>
        <end position="313"/>
    </location>
</feature>
<feature type="domain" description="EGF-like" evidence="10">
    <location>
        <begin position="45"/>
        <end position="88"/>
    </location>
</feature>
<protein>
    <submittedName>
        <fullName evidence="11">Uncharacterized protein</fullName>
    </submittedName>
</protein>
<dbReference type="CDD" id="cd00054">
    <property type="entry name" value="EGF_CA"/>
    <property type="match status" value="4"/>
</dbReference>
<evidence type="ECO:0000313" key="11">
    <source>
        <dbReference type="EMBL" id="CAG5125571.1"/>
    </source>
</evidence>
<keyword evidence="3 8" id="KW-0245">EGF-like domain</keyword>
<proteinExistence type="predicted"/>
<keyword evidence="5" id="KW-0677">Repeat</keyword>
<evidence type="ECO:0000256" key="3">
    <source>
        <dbReference type="ARBA" id="ARBA00022536"/>
    </source>
</evidence>
<dbReference type="InterPro" id="IPR013032">
    <property type="entry name" value="EGF-like_CS"/>
</dbReference>
<reference evidence="11" key="1">
    <citation type="submission" date="2021-04" db="EMBL/GenBank/DDBJ databases">
        <authorList>
            <consortium name="Molecular Ecology Group"/>
        </authorList>
    </citation>
    <scope>NUCLEOTIDE SEQUENCE</scope>
</reference>
<dbReference type="PROSITE" id="PS50025">
    <property type="entry name" value="LAM_G_DOMAIN"/>
    <property type="match status" value="1"/>
</dbReference>
<feature type="disulfide bond" evidence="8">
    <location>
        <begin position="123"/>
        <end position="132"/>
    </location>
</feature>
<feature type="domain" description="EGF-like" evidence="10">
    <location>
        <begin position="90"/>
        <end position="133"/>
    </location>
</feature>
<dbReference type="Pfam" id="PF00008">
    <property type="entry name" value="EGF"/>
    <property type="match status" value="2"/>
</dbReference>
<evidence type="ECO:0000313" key="12">
    <source>
        <dbReference type="Proteomes" id="UP000678393"/>
    </source>
</evidence>
<feature type="domain" description="EGF-like" evidence="10">
    <location>
        <begin position="6"/>
        <end position="43"/>
    </location>
</feature>
<dbReference type="PANTHER" id="PTHR12916:SF4">
    <property type="entry name" value="UNINFLATABLE, ISOFORM C"/>
    <property type="match status" value="1"/>
</dbReference>
<accession>A0A8S3ZF18</accession>
<keyword evidence="12" id="KW-1185">Reference proteome</keyword>
<dbReference type="PROSITE" id="PS01186">
    <property type="entry name" value="EGF_2"/>
    <property type="match status" value="2"/>
</dbReference>
<dbReference type="GO" id="GO:0005576">
    <property type="term" value="C:extracellular region"/>
    <property type="evidence" value="ECO:0007669"/>
    <property type="project" value="UniProtKB-SubCell"/>
</dbReference>
<dbReference type="OrthoDB" id="283575at2759"/>
<dbReference type="Gene3D" id="2.10.25.10">
    <property type="entry name" value="Laminin"/>
    <property type="match status" value="5"/>
</dbReference>
<organism evidence="11 12">
    <name type="scientific">Candidula unifasciata</name>
    <dbReference type="NCBI Taxonomy" id="100452"/>
    <lineage>
        <taxon>Eukaryota</taxon>
        <taxon>Metazoa</taxon>
        <taxon>Spiralia</taxon>
        <taxon>Lophotrochozoa</taxon>
        <taxon>Mollusca</taxon>
        <taxon>Gastropoda</taxon>
        <taxon>Heterobranchia</taxon>
        <taxon>Euthyneura</taxon>
        <taxon>Panpulmonata</taxon>
        <taxon>Eupulmonata</taxon>
        <taxon>Stylommatophora</taxon>
        <taxon>Helicina</taxon>
        <taxon>Helicoidea</taxon>
        <taxon>Geomitridae</taxon>
        <taxon>Candidula</taxon>
    </lineage>
</organism>
<dbReference type="AlphaFoldDB" id="A0A8S3ZF18"/>
<evidence type="ECO:0000256" key="1">
    <source>
        <dbReference type="ARBA" id="ARBA00004613"/>
    </source>
</evidence>
<dbReference type="PANTHER" id="PTHR12916">
    <property type="entry name" value="CYTOCHROME C OXIDASE POLYPEPTIDE VIC-2"/>
    <property type="match status" value="1"/>
</dbReference>
<evidence type="ECO:0000256" key="7">
    <source>
        <dbReference type="ARBA" id="ARBA00023180"/>
    </source>
</evidence>
<dbReference type="FunFam" id="2.10.25.10:FF:000053">
    <property type="entry name" value="Slit guidance ligand 2"/>
    <property type="match status" value="1"/>
</dbReference>